<dbReference type="InterPro" id="IPR004101">
    <property type="entry name" value="Mur_ligase_C"/>
</dbReference>
<keyword evidence="15" id="KW-0472">Membrane</keyword>
<evidence type="ECO:0000313" key="19">
    <source>
        <dbReference type="EMBL" id="RLE07752.1"/>
    </source>
</evidence>
<evidence type="ECO:0000256" key="10">
    <source>
        <dbReference type="ARBA" id="ARBA00022984"/>
    </source>
</evidence>
<evidence type="ECO:0000256" key="2">
    <source>
        <dbReference type="ARBA" id="ARBA00004752"/>
    </source>
</evidence>
<dbReference type="GO" id="GO:0008763">
    <property type="term" value="F:UDP-N-acetylmuramate-L-alanine ligase activity"/>
    <property type="evidence" value="ECO:0007669"/>
    <property type="project" value="UniProtKB-UniRule"/>
</dbReference>
<keyword evidence="11 14" id="KW-0131">Cell cycle</keyword>
<keyword evidence="5 14" id="KW-0436">Ligase</keyword>
<feature type="domain" description="Mur ligase central" evidence="18">
    <location>
        <begin position="124"/>
        <end position="306"/>
    </location>
</feature>
<evidence type="ECO:0000256" key="9">
    <source>
        <dbReference type="ARBA" id="ARBA00022960"/>
    </source>
</evidence>
<dbReference type="HAMAP" id="MF_00046">
    <property type="entry name" value="MurC"/>
    <property type="match status" value="1"/>
</dbReference>
<dbReference type="AlphaFoldDB" id="A0A662D5A0"/>
<evidence type="ECO:0000256" key="15">
    <source>
        <dbReference type="SAM" id="Phobius"/>
    </source>
</evidence>
<comment type="pathway">
    <text evidence="2 14">Cell wall biogenesis; peptidoglycan biosynthesis.</text>
</comment>
<dbReference type="SUPFAM" id="SSF51984">
    <property type="entry name" value="MurCD N-terminal domain"/>
    <property type="match status" value="1"/>
</dbReference>
<evidence type="ECO:0000256" key="1">
    <source>
        <dbReference type="ARBA" id="ARBA00004496"/>
    </source>
</evidence>
<keyword evidence="10 14" id="KW-0573">Peptidoglycan synthesis</keyword>
<gene>
    <name evidence="14" type="primary">murC</name>
    <name evidence="19" type="ORF">DRZ78_02415</name>
</gene>
<keyword evidence="12 14" id="KW-0961">Cell wall biogenesis/degradation</keyword>
<dbReference type="PANTHER" id="PTHR43445">
    <property type="entry name" value="UDP-N-ACETYLMURAMATE--L-ALANINE LIGASE-RELATED"/>
    <property type="match status" value="1"/>
</dbReference>
<dbReference type="GO" id="GO:0009252">
    <property type="term" value="P:peptidoglycan biosynthetic process"/>
    <property type="evidence" value="ECO:0007669"/>
    <property type="project" value="UniProtKB-UniRule"/>
</dbReference>
<keyword evidence="9 14" id="KW-0133">Cell shape</keyword>
<evidence type="ECO:0000256" key="13">
    <source>
        <dbReference type="ARBA" id="ARBA00047833"/>
    </source>
</evidence>
<evidence type="ECO:0000256" key="12">
    <source>
        <dbReference type="ARBA" id="ARBA00023316"/>
    </source>
</evidence>
<keyword evidence="7 14" id="KW-0547">Nucleotide-binding</keyword>
<dbReference type="NCBIfam" id="TIGR01082">
    <property type="entry name" value="murC"/>
    <property type="match status" value="1"/>
</dbReference>
<feature type="domain" description="Mur ligase C-terminal" evidence="17">
    <location>
        <begin position="329"/>
        <end position="459"/>
    </location>
</feature>
<keyword evidence="8 14" id="KW-0067">ATP-binding</keyword>
<comment type="subcellular location">
    <subcellularLocation>
        <location evidence="1 14">Cytoplasm</location>
    </subcellularLocation>
</comment>
<evidence type="ECO:0000256" key="5">
    <source>
        <dbReference type="ARBA" id="ARBA00022598"/>
    </source>
</evidence>
<dbReference type="Pfam" id="PF08245">
    <property type="entry name" value="Mur_ligase_M"/>
    <property type="match status" value="1"/>
</dbReference>
<dbReference type="InterPro" id="IPR000713">
    <property type="entry name" value="Mur_ligase_N"/>
</dbReference>
<dbReference type="InterPro" id="IPR036615">
    <property type="entry name" value="Mur_ligase_C_dom_sf"/>
</dbReference>
<feature type="domain" description="Mur ligase N-terminal catalytic" evidence="16">
    <location>
        <begin position="22"/>
        <end position="117"/>
    </location>
</feature>
<dbReference type="Pfam" id="PF02875">
    <property type="entry name" value="Mur_ligase_C"/>
    <property type="match status" value="1"/>
</dbReference>
<organism evidence="19 20">
    <name type="scientific">Aerophobetes bacterium</name>
    <dbReference type="NCBI Taxonomy" id="2030807"/>
    <lineage>
        <taxon>Bacteria</taxon>
        <taxon>Candidatus Aerophobota</taxon>
    </lineage>
</organism>
<dbReference type="Gene3D" id="3.90.190.20">
    <property type="entry name" value="Mur ligase, C-terminal domain"/>
    <property type="match status" value="1"/>
</dbReference>
<comment type="similarity">
    <text evidence="14">Belongs to the MurCDEF family.</text>
</comment>
<feature type="transmembrane region" description="Helical" evidence="15">
    <location>
        <begin position="21"/>
        <end position="40"/>
    </location>
</feature>
<dbReference type="UniPathway" id="UPA00219"/>
<evidence type="ECO:0000259" key="17">
    <source>
        <dbReference type="Pfam" id="PF02875"/>
    </source>
</evidence>
<reference evidence="19 20" key="1">
    <citation type="submission" date="2018-06" db="EMBL/GenBank/DDBJ databases">
        <title>Extensive metabolic versatility and redundancy in microbially diverse, dynamic hydrothermal sediments.</title>
        <authorList>
            <person name="Dombrowski N."/>
            <person name="Teske A."/>
            <person name="Baker B.J."/>
        </authorList>
    </citation>
    <scope>NUCLEOTIDE SEQUENCE [LARGE SCALE GENOMIC DNA]</scope>
    <source>
        <strain evidence="19">B7_G13</strain>
    </source>
</reference>
<name>A0A662D5A0_UNCAE</name>
<keyword evidence="15" id="KW-0812">Transmembrane</keyword>
<dbReference type="Gene3D" id="3.40.1190.10">
    <property type="entry name" value="Mur-like, catalytic domain"/>
    <property type="match status" value="1"/>
</dbReference>
<keyword evidence="15" id="KW-1133">Transmembrane helix</keyword>
<dbReference type="InterPro" id="IPR036565">
    <property type="entry name" value="Mur-like_cat_sf"/>
</dbReference>
<proteinExistence type="inferred from homology"/>
<dbReference type="PANTHER" id="PTHR43445:SF3">
    <property type="entry name" value="UDP-N-ACETYLMURAMATE--L-ALANINE LIGASE"/>
    <property type="match status" value="1"/>
</dbReference>
<feature type="binding site" evidence="14">
    <location>
        <begin position="126"/>
        <end position="132"/>
    </location>
    <ligand>
        <name>ATP</name>
        <dbReference type="ChEBI" id="CHEBI:30616"/>
    </ligand>
</feature>
<evidence type="ECO:0000256" key="8">
    <source>
        <dbReference type="ARBA" id="ARBA00022840"/>
    </source>
</evidence>
<accession>A0A662D5A0</accession>
<dbReference type="EMBL" id="QMPY01000070">
    <property type="protein sequence ID" value="RLE07752.1"/>
    <property type="molecule type" value="Genomic_DNA"/>
</dbReference>
<evidence type="ECO:0000256" key="7">
    <source>
        <dbReference type="ARBA" id="ARBA00022741"/>
    </source>
</evidence>
<dbReference type="GO" id="GO:0051301">
    <property type="term" value="P:cell division"/>
    <property type="evidence" value="ECO:0007669"/>
    <property type="project" value="UniProtKB-KW"/>
</dbReference>
<evidence type="ECO:0000256" key="11">
    <source>
        <dbReference type="ARBA" id="ARBA00023306"/>
    </source>
</evidence>
<evidence type="ECO:0000256" key="4">
    <source>
        <dbReference type="ARBA" id="ARBA00022490"/>
    </source>
</evidence>
<dbReference type="Proteomes" id="UP000277457">
    <property type="component" value="Unassembled WGS sequence"/>
</dbReference>
<comment type="catalytic activity">
    <reaction evidence="13 14">
        <text>UDP-N-acetyl-alpha-D-muramate + L-alanine + ATP = UDP-N-acetyl-alpha-D-muramoyl-L-alanine + ADP + phosphate + H(+)</text>
        <dbReference type="Rhea" id="RHEA:23372"/>
        <dbReference type="ChEBI" id="CHEBI:15378"/>
        <dbReference type="ChEBI" id="CHEBI:30616"/>
        <dbReference type="ChEBI" id="CHEBI:43474"/>
        <dbReference type="ChEBI" id="CHEBI:57972"/>
        <dbReference type="ChEBI" id="CHEBI:70757"/>
        <dbReference type="ChEBI" id="CHEBI:83898"/>
        <dbReference type="ChEBI" id="CHEBI:456216"/>
        <dbReference type="EC" id="6.3.2.8"/>
    </reaction>
</comment>
<dbReference type="EC" id="6.3.2.8" evidence="3 14"/>
<dbReference type="Pfam" id="PF01225">
    <property type="entry name" value="Mur_ligase"/>
    <property type="match status" value="1"/>
</dbReference>
<dbReference type="SUPFAM" id="SSF53623">
    <property type="entry name" value="MurD-like peptide ligases, catalytic domain"/>
    <property type="match status" value="1"/>
</dbReference>
<sequence>MKFRYLNKNIFNRRVNKKVHSIHFIGIGGIGMSGLAKVLLEMGYRVSGSDIRENDLTQQLKDKGAIIYQGHSSSHLSQADLVVVSSIISPDNPELEEARKRDIPIISRGKLLSYFVNEAEGIVVAGTHGKTTTTSLIYVILKEAGGNPTTFVGGELKEMGGNSELGTDKYVVAESDESDGSFLLLCPQISVITSLEDDHLDYYGSQDKLVKSFIQFGKRLKPGGTLIANNDDQNLRRVLKEISLNSSQKLITYAVNSEADLLADNLRLREFSSFYRVNYKGKVLGEVNLPLPGQYNIYNSLAAISVGILLGIHWGRIQNALFSFQGVGRRFERIGETTSSILVIDDYAHHPTEIKATLKVAKNLKRRVIAIFQPHRYSRTKLLLDKFASCFEKADVLLLTDVYPAGEKPICGVNGKMLFDAVRRKRKKETFYFPTKQGIVDFLRRNTKRGDLILTIGAGDIRQVGEEFLRLQSVTPGERR</sequence>
<dbReference type="InterPro" id="IPR013221">
    <property type="entry name" value="Mur_ligase_cen"/>
</dbReference>
<dbReference type="GO" id="GO:0008360">
    <property type="term" value="P:regulation of cell shape"/>
    <property type="evidence" value="ECO:0007669"/>
    <property type="project" value="UniProtKB-KW"/>
</dbReference>
<dbReference type="Gene3D" id="3.40.50.720">
    <property type="entry name" value="NAD(P)-binding Rossmann-like Domain"/>
    <property type="match status" value="1"/>
</dbReference>
<evidence type="ECO:0000256" key="3">
    <source>
        <dbReference type="ARBA" id="ARBA00012211"/>
    </source>
</evidence>
<dbReference type="GO" id="GO:0071555">
    <property type="term" value="P:cell wall organization"/>
    <property type="evidence" value="ECO:0007669"/>
    <property type="project" value="UniProtKB-KW"/>
</dbReference>
<dbReference type="InterPro" id="IPR005758">
    <property type="entry name" value="UDP-N-AcMur_Ala_ligase_MurC"/>
</dbReference>
<dbReference type="GO" id="GO:0005737">
    <property type="term" value="C:cytoplasm"/>
    <property type="evidence" value="ECO:0007669"/>
    <property type="project" value="UniProtKB-SubCell"/>
</dbReference>
<comment type="function">
    <text evidence="14">Cell wall formation.</text>
</comment>
<dbReference type="SUPFAM" id="SSF53244">
    <property type="entry name" value="MurD-like peptide ligases, peptide-binding domain"/>
    <property type="match status" value="1"/>
</dbReference>
<evidence type="ECO:0000313" key="20">
    <source>
        <dbReference type="Proteomes" id="UP000277457"/>
    </source>
</evidence>
<keyword evidence="4 14" id="KW-0963">Cytoplasm</keyword>
<keyword evidence="6 14" id="KW-0132">Cell division</keyword>
<protein>
    <recommendedName>
        <fullName evidence="3 14">UDP-N-acetylmuramate--L-alanine ligase</fullName>
        <ecNumber evidence="3 14">6.3.2.8</ecNumber>
    </recommendedName>
    <alternativeName>
        <fullName evidence="14">UDP-N-acetylmuramoyl-L-alanine synthetase</fullName>
    </alternativeName>
</protein>
<comment type="caution">
    <text evidence="19">The sequence shown here is derived from an EMBL/GenBank/DDBJ whole genome shotgun (WGS) entry which is preliminary data.</text>
</comment>
<evidence type="ECO:0000259" key="18">
    <source>
        <dbReference type="Pfam" id="PF08245"/>
    </source>
</evidence>
<evidence type="ECO:0000256" key="14">
    <source>
        <dbReference type="HAMAP-Rule" id="MF_00046"/>
    </source>
</evidence>
<dbReference type="InterPro" id="IPR050061">
    <property type="entry name" value="MurCDEF_pg_biosynth"/>
</dbReference>
<evidence type="ECO:0000259" key="16">
    <source>
        <dbReference type="Pfam" id="PF01225"/>
    </source>
</evidence>
<dbReference type="GO" id="GO:0005524">
    <property type="term" value="F:ATP binding"/>
    <property type="evidence" value="ECO:0007669"/>
    <property type="project" value="UniProtKB-UniRule"/>
</dbReference>
<evidence type="ECO:0000256" key="6">
    <source>
        <dbReference type="ARBA" id="ARBA00022618"/>
    </source>
</evidence>